<proteinExistence type="predicted"/>
<protein>
    <recommendedName>
        <fullName evidence="1">DUF4240 domain-containing protein</fullName>
    </recommendedName>
</protein>
<sequence>MEPGDFWQLITLGDDREFGRVVDELARREVSAIYGFEDRLAALLYAIDTYPHARAARARGDWFLYVRCAVVADGPSAYEEVLAEPRKLRRYATREAEHLLSVASTAYERKTGLPWTHEAPYDYESGSNAEGWAGSEPPLWIRAAVGVARLLNRGGTSEPPGR</sequence>
<evidence type="ECO:0000313" key="2">
    <source>
        <dbReference type="EMBL" id="MBB4698004.1"/>
    </source>
</evidence>
<reference evidence="2 3" key="1">
    <citation type="submission" date="2020-08" db="EMBL/GenBank/DDBJ databases">
        <title>Sequencing the genomes of 1000 actinobacteria strains.</title>
        <authorList>
            <person name="Klenk H.-P."/>
        </authorList>
    </citation>
    <scope>NUCLEOTIDE SEQUENCE [LARGE SCALE GENOMIC DNA]</scope>
    <source>
        <strain evidence="2 3">DSM 45518</strain>
    </source>
</reference>
<dbReference type="Pfam" id="PF14024">
    <property type="entry name" value="DUF4240"/>
    <property type="match status" value="1"/>
</dbReference>
<dbReference type="AlphaFoldDB" id="A0A7W7G6X0"/>
<evidence type="ECO:0000259" key="1">
    <source>
        <dbReference type="Pfam" id="PF14024"/>
    </source>
</evidence>
<keyword evidence="3" id="KW-1185">Reference proteome</keyword>
<organism evidence="2 3">
    <name type="scientific">Paractinoplanes abujensis</name>
    <dbReference type="NCBI Taxonomy" id="882441"/>
    <lineage>
        <taxon>Bacteria</taxon>
        <taxon>Bacillati</taxon>
        <taxon>Actinomycetota</taxon>
        <taxon>Actinomycetes</taxon>
        <taxon>Micromonosporales</taxon>
        <taxon>Micromonosporaceae</taxon>
        <taxon>Paractinoplanes</taxon>
    </lineage>
</organism>
<dbReference type="EMBL" id="JACHMF010000001">
    <property type="protein sequence ID" value="MBB4698004.1"/>
    <property type="molecule type" value="Genomic_DNA"/>
</dbReference>
<dbReference type="RefSeq" id="WP_184956062.1">
    <property type="nucleotide sequence ID" value="NZ_BOMC01000025.1"/>
</dbReference>
<feature type="domain" description="DUF4240" evidence="1">
    <location>
        <begin position="1"/>
        <end position="109"/>
    </location>
</feature>
<dbReference type="InterPro" id="IPR025334">
    <property type="entry name" value="DUF4240"/>
</dbReference>
<dbReference type="Proteomes" id="UP000542742">
    <property type="component" value="Unassembled WGS sequence"/>
</dbReference>
<comment type="caution">
    <text evidence="2">The sequence shown here is derived from an EMBL/GenBank/DDBJ whole genome shotgun (WGS) entry which is preliminary data.</text>
</comment>
<accession>A0A7W7G6X0</accession>
<name>A0A7W7G6X0_9ACTN</name>
<gene>
    <name evidence="2" type="ORF">BKA14_008152</name>
</gene>
<evidence type="ECO:0000313" key="3">
    <source>
        <dbReference type="Proteomes" id="UP000542742"/>
    </source>
</evidence>